<dbReference type="InterPro" id="IPR018309">
    <property type="entry name" value="Tscrpt_reg_PadR_C"/>
</dbReference>
<dbReference type="InterPro" id="IPR036388">
    <property type="entry name" value="WH-like_DNA-bd_sf"/>
</dbReference>
<sequence>MLEYIILGMLMEKEMSGYDLKQWMGECTSYFFDASYGSIYPALKRMEQKGYIIYRESVEDGKFKKLYTISDLGKEYFLCWLEQPIEFVKANHNYLVNIYFYKYLPIDVAIKNLKEFVKVLEQHLNQLKGHKVYAENNYNLKRNFEYSTITCGIHYFQSIITWCNELIVNLEE</sequence>
<dbReference type="PANTHER" id="PTHR43252">
    <property type="entry name" value="TRANSCRIPTIONAL REGULATOR YQJI"/>
    <property type="match status" value="1"/>
</dbReference>
<dbReference type="SUPFAM" id="SSF46785">
    <property type="entry name" value="Winged helix' DNA-binding domain"/>
    <property type="match status" value="1"/>
</dbReference>
<evidence type="ECO:0000259" key="1">
    <source>
        <dbReference type="Pfam" id="PF03551"/>
    </source>
</evidence>
<evidence type="ECO:0000313" key="3">
    <source>
        <dbReference type="EMBL" id="GAE02730.1"/>
    </source>
</evidence>
<reference evidence="3" key="1">
    <citation type="submission" date="2013-10" db="EMBL/GenBank/DDBJ databases">
        <title>Draft genome sequence of Clostridium botulinum type B strain Osaka05.</title>
        <authorList>
            <person name="Sakaguchi Y."/>
            <person name="Hosomi K."/>
            <person name="Uchiyama J."/>
            <person name="Ogura Y."/>
            <person name="Sakaguchi M."/>
            <person name="Kohda T."/>
            <person name="Mukamoto M."/>
            <person name="Misawa N."/>
            <person name="Matsuzaki S."/>
            <person name="Hayashi T."/>
            <person name="Kozaki S."/>
        </authorList>
    </citation>
    <scope>NUCLEOTIDE SEQUENCE</scope>
    <source>
        <strain evidence="3">Osaka05</strain>
    </source>
</reference>
<dbReference type="Gene3D" id="1.10.10.10">
    <property type="entry name" value="Winged helix-like DNA-binding domain superfamily/Winged helix DNA-binding domain"/>
    <property type="match status" value="1"/>
</dbReference>
<feature type="domain" description="Transcription regulator PadR N-terminal" evidence="1">
    <location>
        <begin position="6"/>
        <end position="76"/>
    </location>
</feature>
<dbReference type="Pfam" id="PF10400">
    <property type="entry name" value="Vir_act_alpha_C"/>
    <property type="match status" value="1"/>
</dbReference>
<protein>
    <submittedName>
        <fullName evidence="3">PadR family transcriptional regulator</fullName>
    </submittedName>
</protein>
<feature type="domain" description="Transcription regulator PadR C-terminal" evidence="2">
    <location>
        <begin position="95"/>
        <end position="170"/>
    </location>
</feature>
<name>A0A0S6U729_CLOBO</name>
<proteinExistence type="predicted"/>
<dbReference type="RefSeq" id="WP_030035509.1">
    <property type="nucleotide sequence ID" value="NZ_DF384213.1"/>
</dbReference>
<dbReference type="Gene3D" id="6.10.140.190">
    <property type="match status" value="1"/>
</dbReference>
<gene>
    <name evidence="3" type="ORF">CBO05C_2420</name>
</gene>
<dbReference type="EMBL" id="DF384213">
    <property type="protein sequence ID" value="GAE02730.1"/>
    <property type="molecule type" value="Genomic_DNA"/>
</dbReference>
<accession>A0A0S6U729</accession>
<dbReference type="PANTHER" id="PTHR43252:SF6">
    <property type="entry name" value="NEGATIVE TRANSCRIPTION REGULATOR PADR"/>
    <property type="match status" value="1"/>
</dbReference>
<dbReference type="Proteomes" id="UP000054164">
    <property type="component" value="Unassembled WGS sequence"/>
</dbReference>
<dbReference type="AlphaFoldDB" id="A0A0S6U729"/>
<organism evidence="3">
    <name type="scientific">Clostridium botulinum B str. Osaka05</name>
    <dbReference type="NCBI Taxonomy" id="1407017"/>
    <lineage>
        <taxon>Bacteria</taxon>
        <taxon>Bacillati</taxon>
        <taxon>Bacillota</taxon>
        <taxon>Clostridia</taxon>
        <taxon>Eubacteriales</taxon>
        <taxon>Clostridiaceae</taxon>
        <taxon>Clostridium</taxon>
    </lineage>
</organism>
<dbReference type="InterPro" id="IPR005149">
    <property type="entry name" value="Tscrpt_reg_PadR_N"/>
</dbReference>
<evidence type="ECO:0000259" key="2">
    <source>
        <dbReference type="Pfam" id="PF10400"/>
    </source>
</evidence>
<dbReference type="Pfam" id="PF03551">
    <property type="entry name" value="PadR"/>
    <property type="match status" value="1"/>
</dbReference>
<dbReference type="HOGENOM" id="CLU_089258_1_0_9"/>
<dbReference type="InterPro" id="IPR036390">
    <property type="entry name" value="WH_DNA-bd_sf"/>
</dbReference>